<dbReference type="CDD" id="cd05829">
    <property type="entry name" value="Sortase_F"/>
    <property type="match status" value="1"/>
</dbReference>
<dbReference type="Gene3D" id="2.40.260.10">
    <property type="entry name" value="Sortase"/>
    <property type="match status" value="1"/>
</dbReference>
<dbReference type="Proteomes" id="UP000621210">
    <property type="component" value="Unassembled WGS sequence"/>
</dbReference>
<gene>
    <name evidence="4" type="ORF">H0H10_23970</name>
</gene>
<dbReference type="InterPro" id="IPR042001">
    <property type="entry name" value="Sortase_F"/>
</dbReference>
<dbReference type="Pfam" id="PF04203">
    <property type="entry name" value="Sortase"/>
    <property type="match status" value="1"/>
</dbReference>
<organism evidence="4 5">
    <name type="scientific">Streptomyces griseicoloratus</name>
    <dbReference type="NCBI Taxonomy" id="2752516"/>
    <lineage>
        <taxon>Bacteria</taxon>
        <taxon>Bacillati</taxon>
        <taxon>Actinomycetota</taxon>
        <taxon>Actinomycetes</taxon>
        <taxon>Kitasatosporales</taxon>
        <taxon>Streptomycetaceae</taxon>
        <taxon>Streptomyces</taxon>
    </lineage>
</organism>
<dbReference type="NCBIfam" id="NF033748">
    <property type="entry name" value="class_F_sortase"/>
    <property type="match status" value="1"/>
</dbReference>
<accession>A0A926L5X9</accession>
<keyword evidence="3" id="KW-0472">Membrane</keyword>
<name>A0A926L5X9_9ACTN</name>
<dbReference type="InterPro" id="IPR023365">
    <property type="entry name" value="Sortase_dom-sf"/>
</dbReference>
<dbReference type="GO" id="GO:0016787">
    <property type="term" value="F:hydrolase activity"/>
    <property type="evidence" value="ECO:0007669"/>
    <property type="project" value="UniProtKB-KW"/>
</dbReference>
<keyword evidence="5" id="KW-1185">Reference proteome</keyword>
<dbReference type="EMBL" id="JACVQF010000209">
    <property type="protein sequence ID" value="MBD0422176.1"/>
    <property type="molecule type" value="Genomic_DNA"/>
</dbReference>
<reference evidence="4" key="1">
    <citation type="submission" date="2020-09" db="EMBL/GenBank/DDBJ databases">
        <title>Streptomyces grisecoloratus sp. nov., isolated from cotton soil.</title>
        <authorList>
            <person name="Xing L."/>
        </authorList>
    </citation>
    <scope>NUCLEOTIDE SEQUENCE</scope>
    <source>
        <strain evidence="4">TRM S81-3</strain>
    </source>
</reference>
<proteinExistence type="predicted"/>
<feature type="compositionally biased region" description="Basic and acidic residues" evidence="2">
    <location>
        <begin position="96"/>
        <end position="107"/>
    </location>
</feature>
<keyword evidence="1" id="KW-0378">Hydrolase</keyword>
<keyword evidence="3" id="KW-0812">Transmembrane</keyword>
<evidence type="ECO:0000256" key="3">
    <source>
        <dbReference type="SAM" id="Phobius"/>
    </source>
</evidence>
<dbReference type="AlphaFoldDB" id="A0A926L5X9"/>
<feature type="region of interest" description="Disordered" evidence="2">
    <location>
        <begin position="43"/>
        <end position="107"/>
    </location>
</feature>
<evidence type="ECO:0000256" key="1">
    <source>
        <dbReference type="ARBA" id="ARBA00022801"/>
    </source>
</evidence>
<keyword evidence="3" id="KW-1133">Transmembrane helix</keyword>
<dbReference type="SUPFAM" id="SSF63817">
    <property type="entry name" value="Sortase"/>
    <property type="match status" value="1"/>
</dbReference>
<feature type="transmembrane region" description="Helical" evidence="3">
    <location>
        <begin position="20"/>
        <end position="41"/>
    </location>
</feature>
<protein>
    <submittedName>
        <fullName evidence="4">Class F sortase</fullName>
    </submittedName>
</protein>
<evidence type="ECO:0000256" key="2">
    <source>
        <dbReference type="SAM" id="MobiDB-lite"/>
    </source>
</evidence>
<dbReference type="InterPro" id="IPR005754">
    <property type="entry name" value="Sortase"/>
</dbReference>
<reference evidence="4" key="2">
    <citation type="submission" date="2020-09" db="EMBL/GenBank/DDBJ databases">
        <authorList>
            <person name="Luo X."/>
        </authorList>
    </citation>
    <scope>NUCLEOTIDE SEQUENCE</scope>
    <source>
        <strain evidence="4">TRM S81-3</strain>
    </source>
</reference>
<evidence type="ECO:0000313" key="5">
    <source>
        <dbReference type="Proteomes" id="UP000621210"/>
    </source>
</evidence>
<evidence type="ECO:0000313" key="4">
    <source>
        <dbReference type="EMBL" id="MBD0422176.1"/>
    </source>
</evidence>
<comment type="caution">
    <text evidence="4">The sequence shown here is derived from an EMBL/GenBank/DDBJ whole genome shotgun (WGS) entry which is preliminary data.</text>
</comment>
<dbReference type="RefSeq" id="WP_188183158.1">
    <property type="nucleotide sequence ID" value="NZ_JACVQF010000209.1"/>
</dbReference>
<sequence>MAAPSPSPTDDQRAPARHGARGGLTMLLAAALVLLAVTLFGGNDTSSDAYRPPTPPRAGASATPYETPSPTPYETPSATPDESPSAVPYETPSATPDRDSESEYMSRSEPVRLLIPKIAVDAPFTDLDIGANGQLEAPPPDDTNLVGWYAKGPSPGERGTSIIAGHVDTKTSPAVFVGLSALERGDVFHVRRADGDTASFTVDSVETFGKDAFPSSRVYDDTDRAEVRLITCAGDYDRAAQDYTDNLVVFAHLT</sequence>